<proteinExistence type="predicted"/>
<organism evidence="7 8">
    <name type="scientific">Aliarcobacter butzleri L348</name>
    <dbReference type="NCBI Taxonomy" id="1447256"/>
    <lineage>
        <taxon>Bacteria</taxon>
        <taxon>Pseudomonadati</taxon>
        <taxon>Campylobacterota</taxon>
        <taxon>Epsilonproteobacteria</taxon>
        <taxon>Campylobacterales</taxon>
        <taxon>Arcobacteraceae</taxon>
        <taxon>Aliarcobacter</taxon>
    </lineage>
</organism>
<dbReference type="Gene3D" id="1.10.260.40">
    <property type="entry name" value="lambda repressor-like DNA-binding domains"/>
    <property type="match status" value="1"/>
</dbReference>
<dbReference type="GO" id="GO:0003677">
    <property type="term" value="F:DNA binding"/>
    <property type="evidence" value="ECO:0007669"/>
    <property type="project" value="UniProtKB-KW"/>
</dbReference>
<dbReference type="GO" id="GO:0004252">
    <property type="term" value="F:serine-type endopeptidase activity"/>
    <property type="evidence" value="ECO:0007669"/>
    <property type="project" value="InterPro"/>
</dbReference>
<protein>
    <submittedName>
        <fullName evidence="7">Peptidase S24</fullName>
    </submittedName>
</protein>
<dbReference type="InterPro" id="IPR019756">
    <property type="entry name" value="Pept_S26A_signal_pept_1_Ser-AS"/>
</dbReference>
<dbReference type="AlphaFoldDB" id="A0A0G9K0M9"/>
<keyword evidence="2" id="KW-0378">Hydrolase</keyword>
<comment type="caution">
    <text evidence="7">The sequence shown here is derived from an EMBL/GenBank/DDBJ whole genome shotgun (WGS) entry which is preliminary data.</text>
</comment>
<sequence>MFIVDEIIEKLKDIISADGKNGKVFDKDVAKSLELSQANFATMKNRGKIPFTNILNFCAKKKISINWLLYNQNPDSLVDATDKYWIKYYPSVSVSAGGGAYESEDNFESLELPRYFVNMLGGNENLKNIDAINVIGDSMEPTLNSDNIIFIDKTKNDVSRDGIYAFTTIHGLFVKRIQRRVDGKLDIISDNKDYPSQVLNKNDLEILGKVISSFGLVY</sequence>
<dbReference type="PANTHER" id="PTHR40661">
    <property type="match status" value="1"/>
</dbReference>
<keyword evidence="5" id="KW-0804">Transcription</keyword>
<evidence type="ECO:0000256" key="4">
    <source>
        <dbReference type="ARBA" id="ARBA00023125"/>
    </source>
</evidence>
<dbReference type="Gene3D" id="2.10.109.10">
    <property type="entry name" value="Umud Fragment, subunit A"/>
    <property type="match status" value="1"/>
</dbReference>
<dbReference type="EMBL" id="JAIQ01000101">
    <property type="protein sequence ID" value="KLD99369.1"/>
    <property type="molecule type" value="Genomic_DNA"/>
</dbReference>
<dbReference type="Pfam" id="PF00717">
    <property type="entry name" value="Peptidase_S24"/>
    <property type="match status" value="1"/>
</dbReference>
<dbReference type="RefSeq" id="WP_046994807.1">
    <property type="nucleotide sequence ID" value="NZ_JAIQ01000101.1"/>
</dbReference>
<dbReference type="InterPro" id="IPR015927">
    <property type="entry name" value="Peptidase_S24_S26A/B/C"/>
</dbReference>
<dbReference type="InterPro" id="IPR039418">
    <property type="entry name" value="LexA-like"/>
</dbReference>
<evidence type="ECO:0000256" key="3">
    <source>
        <dbReference type="ARBA" id="ARBA00023015"/>
    </source>
</evidence>
<gene>
    <name evidence="7" type="ORF">AA20_07155</name>
</gene>
<evidence type="ECO:0000313" key="8">
    <source>
        <dbReference type="Proteomes" id="UP000035514"/>
    </source>
</evidence>
<evidence type="ECO:0000256" key="2">
    <source>
        <dbReference type="ARBA" id="ARBA00022801"/>
    </source>
</evidence>
<dbReference type="GO" id="GO:0016020">
    <property type="term" value="C:membrane"/>
    <property type="evidence" value="ECO:0007669"/>
    <property type="project" value="InterPro"/>
</dbReference>
<keyword evidence="1" id="KW-0645">Protease</keyword>
<accession>A0A0G9K0M9</accession>
<dbReference type="PATRIC" id="fig|1447256.3.peg.1398"/>
<reference evidence="7 8" key="1">
    <citation type="submission" date="2014-01" db="EMBL/GenBank/DDBJ databases">
        <title>Development of a Comparative Genomic Fingerprinting Assay for High Resolution Genotyping of Arcobacter butzleri.</title>
        <authorList>
            <person name="Webb A.L."/>
            <person name="Inglis G.D."/>
            <person name="Kruczkiewicz P."/>
            <person name="Selinger L.B."/>
            <person name="Taboada E.N."/>
        </authorList>
    </citation>
    <scope>NUCLEOTIDE SEQUENCE [LARGE SCALE GENOMIC DNA]</scope>
    <source>
        <strain evidence="7 8">L348</strain>
    </source>
</reference>
<evidence type="ECO:0000313" key="7">
    <source>
        <dbReference type="EMBL" id="KLD99369.1"/>
    </source>
</evidence>
<name>A0A0G9K0M9_9BACT</name>
<dbReference type="PANTHER" id="PTHR40661:SF3">
    <property type="entry name" value="FELS-1 PROPHAGE TRANSCRIPTIONAL REGULATOR"/>
    <property type="match status" value="1"/>
</dbReference>
<keyword evidence="3" id="KW-0805">Transcription regulation</keyword>
<evidence type="ECO:0000256" key="1">
    <source>
        <dbReference type="ARBA" id="ARBA00022670"/>
    </source>
</evidence>
<evidence type="ECO:0000259" key="6">
    <source>
        <dbReference type="Pfam" id="PF00717"/>
    </source>
</evidence>
<dbReference type="InterPro" id="IPR036286">
    <property type="entry name" value="LexA/Signal_pep-like_sf"/>
</dbReference>
<dbReference type="Proteomes" id="UP000035514">
    <property type="component" value="Unassembled WGS sequence"/>
</dbReference>
<dbReference type="CDD" id="cd06529">
    <property type="entry name" value="S24_LexA-like"/>
    <property type="match status" value="1"/>
</dbReference>
<dbReference type="GO" id="GO:0006508">
    <property type="term" value="P:proteolysis"/>
    <property type="evidence" value="ECO:0007669"/>
    <property type="project" value="UniProtKB-KW"/>
</dbReference>
<dbReference type="PROSITE" id="PS00501">
    <property type="entry name" value="SPASE_I_1"/>
    <property type="match status" value="1"/>
</dbReference>
<evidence type="ECO:0000256" key="5">
    <source>
        <dbReference type="ARBA" id="ARBA00023163"/>
    </source>
</evidence>
<feature type="domain" description="Peptidase S24/S26A/S26B/S26C" evidence="6">
    <location>
        <begin position="93"/>
        <end position="211"/>
    </location>
</feature>
<keyword evidence="4" id="KW-0238">DNA-binding</keyword>
<dbReference type="InterPro" id="IPR010982">
    <property type="entry name" value="Lambda_DNA-bd_dom_sf"/>
</dbReference>
<dbReference type="SUPFAM" id="SSF51306">
    <property type="entry name" value="LexA/Signal peptidase"/>
    <property type="match status" value="1"/>
</dbReference>